<evidence type="ECO:0000313" key="1">
    <source>
        <dbReference type="EMBL" id="DAD36063.1"/>
    </source>
</evidence>
<dbReference type="EMBL" id="DUZY01000004">
    <property type="protein sequence ID" value="DAD36063.1"/>
    <property type="molecule type" value="Genomic_DNA"/>
</dbReference>
<organism evidence="1 2">
    <name type="scientific">Nelumbo nucifera</name>
    <name type="common">Sacred lotus</name>
    <dbReference type="NCBI Taxonomy" id="4432"/>
    <lineage>
        <taxon>Eukaryota</taxon>
        <taxon>Viridiplantae</taxon>
        <taxon>Streptophyta</taxon>
        <taxon>Embryophyta</taxon>
        <taxon>Tracheophyta</taxon>
        <taxon>Spermatophyta</taxon>
        <taxon>Magnoliopsida</taxon>
        <taxon>Proteales</taxon>
        <taxon>Nelumbonaceae</taxon>
        <taxon>Nelumbo</taxon>
    </lineage>
</organism>
<proteinExistence type="predicted"/>
<evidence type="ECO:0000313" key="2">
    <source>
        <dbReference type="Proteomes" id="UP000607653"/>
    </source>
</evidence>
<protein>
    <submittedName>
        <fullName evidence="1">Uncharacterized protein</fullName>
    </submittedName>
</protein>
<accession>A0A822YVD3</accession>
<name>A0A822YVD3_NELNU</name>
<comment type="caution">
    <text evidence="1">The sequence shown here is derived from an EMBL/GenBank/DDBJ whole genome shotgun (WGS) entry which is preliminary data.</text>
</comment>
<reference evidence="1 2" key="1">
    <citation type="journal article" date="2020" name="Mol. Biol. Evol.">
        <title>Distinct Expression and Methylation Patterns for Genes with Different Fates following a Single Whole-Genome Duplication in Flowering Plants.</title>
        <authorList>
            <person name="Shi T."/>
            <person name="Rahmani R.S."/>
            <person name="Gugger P.F."/>
            <person name="Wang M."/>
            <person name="Li H."/>
            <person name="Zhang Y."/>
            <person name="Li Z."/>
            <person name="Wang Q."/>
            <person name="Van de Peer Y."/>
            <person name="Marchal K."/>
            <person name="Chen J."/>
        </authorList>
    </citation>
    <scope>NUCLEOTIDE SEQUENCE [LARGE SCALE GENOMIC DNA]</scope>
    <source>
        <tissue evidence="1">Leaf</tissue>
    </source>
</reference>
<keyword evidence="2" id="KW-1185">Reference proteome</keyword>
<sequence length="72" mass="8386">MDFNVSKEPSGCFGKEEVIRFDMVWDGVGDLAWGLIQVVYAMVLSKCFVTWQCHTFSLQSFSECWVFYIFII</sequence>
<gene>
    <name evidence="1" type="ORF">HUJ06_006703</name>
</gene>
<dbReference type="Proteomes" id="UP000607653">
    <property type="component" value="Unassembled WGS sequence"/>
</dbReference>
<dbReference type="AlphaFoldDB" id="A0A822YVD3"/>